<dbReference type="InterPro" id="IPR001296">
    <property type="entry name" value="Glyco_trans_1"/>
</dbReference>
<comment type="caution">
    <text evidence="3">The sequence shown here is derived from an EMBL/GenBank/DDBJ whole genome shotgun (WGS) entry which is preliminary data.</text>
</comment>
<dbReference type="Pfam" id="PF00534">
    <property type="entry name" value="Glycos_transf_1"/>
    <property type="match status" value="1"/>
</dbReference>
<evidence type="ECO:0000259" key="2">
    <source>
        <dbReference type="Pfam" id="PF13579"/>
    </source>
</evidence>
<dbReference type="EC" id="2.4.-.-" evidence="3"/>
<evidence type="ECO:0000313" key="4">
    <source>
        <dbReference type="Proteomes" id="UP001525961"/>
    </source>
</evidence>
<keyword evidence="3" id="KW-0808">Transferase</keyword>
<dbReference type="InterPro" id="IPR028098">
    <property type="entry name" value="Glyco_trans_4-like_N"/>
</dbReference>
<dbReference type="Proteomes" id="UP001525961">
    <property type="component" value="Unassembled WGS sequence"/>
</dbReference>
<dbReference type="SUPFAM" id="SSF53756">
    <property type="entry name" value="UDP-Glycosyltransferase/glycogen phosphorylase"/>
    <property type="match status" value="1"/>
</dbReference>
<sequence>MSSEVLYISYDGLLEPLGQSQVLQYLYHLTKEYQITLVTYEKPEDWAETKERNALIEKVRASGIRWIPLRYHKHPTAPATAYDLLVGFLLCSYLVIRYRIEIVQVRSYVPALLGLLLKRIFKVGFIFDMRGFWADERIDAEIWPKDSRLYTIAKWAEQQFLTNADVVVSLTHAGVAAMREFPYLKENPPRFEVIPTCTNLEIFHPRFNTQDRQDKSFTLGYVGSVGGWYLFDPVLECFKELLEIRPNARLLILNRNEGDYIRNRLHFYGIDEHLVELKTVFHSQVAEEMHQMNAGIFFIKPVFSKRASAATKLGEFLGCSIPCLSNDGVGDMTAILENHRVGVVLREFNPEAQVLAIQQLLQLVEDPNVRDRCVATAHHYFSLEQGVKSYKQIYQSLGTRAVAIGKQLNHGKN</sequence>
<feature type="domain" description="Glycosyltransferase subfamily 4-like N-terminal" evidence="2">
    <location>
        <begin position="32"/>
        <end position="195"/>
    </location>
</feature>
<keyword evidence="4" id="KW-1185">Reference proteome</keyword>
<dbReference type="GO" id="GO:0016757">
    <property type="term" value="F:glycosyltransferase activity"/>
    <property type="evidence" value="ECO:0007669"/>
    <property type="project" value="UniProtKB-KW"/>
</dbReference>
<dbReference type="RefSeq" id="WP_261234313.1">
    <property type="nucleotide sequence ID" value="NZ_JAMXFA010000002.1"/>
</dbReference>
<dbReference type="PANTHER" id="PTHR12526">
    <property type="entry name" value="GLYCOSYLTRANSFERASE"/>
    <property type="match status" value="1"/>
</dbReference>
<proteinExistence type="predicted"/>
<dbReference type="Pfam" id="PF13579">
    <property type="entry name" value="Glyco_trans_4_4"/>
    <property type="match status" value="1"/>
</dbReference>
<keyword evidence="3" id="KW-0328">Glycosyltransferase</keyword>
<dbReference type="PANTHER" id="PTHR12526:SF636">
    <property type="entry name" value="BLL3647 PROTEIN"/>
    <property type="match status" value="1"/>
</dbReference>
<protein>
    <submittedName>
        <fullName evidence="3">Glycosyltransferase</fullName>
        <ecNumber evidence="3">2.4.-.-</ecNumber>
    </submittedName>
</protein>
<feature type="domain" description="Glycosyl transferase family 1" evidence="1">
    <location>
        <begin position="211"/>
        <end position="373"/>
    </location>
</feature>
<evidence type="ECO:0000259" key="1">
    <source>
        <dbReference type="Pfam" id="PF00534"/>
    </source>
</evidence>
<dbReference type="Gene3D" id="3.40.50.2000">
    <property type="entry name" value="Glycogen Phosphorylase B"/>
    <property type="match status" value="2"/>
</dbReference>
<name>A0ABT2N202_9CYAN</name>
<reference evidence="3 4" key="1">
    <citation type="journal article" date="2022" name="Front. Microbiol.">
        <title>High genomic differentiation and limited gene flow indicate recent cryptic speciation within the genus Laspinema (cyanobacteria).</title>
        <authorList>
            <person name="Stanojkovic A."/>
            <person name="Skoupy S."/>
            <person name="Skaloud P."/>
            <person name="Dvorak P."/>
        </authorList>
    </citation>
    <scope>NUCLEOTIDE SEQUENCE [LARGE SCALE GENOMIC DNA]</scope>
    <source>
        <strain evidence="3 4">D3b</strain>
    </source>
</reference>
<dbReference type="EMBL" id="JAMXFA010000002">
    <property type="protein sequence ID" value="MCT7976486.1"/>
    <property type="molecule type" value="Genomic_DNA"/>
</dbReference>
<gene>
    <name evidence="3" type="ORF">NG792_01950</name>
</gene>
<organism evidence="3 4">
    <name type="scientific">Laspinema olomoucense D3b</name>
    <dbReference type="NCBI Taxonomy" id="2953688"/>
    <lineage>
        <taxon>Bacteria</taxon>
        <taxon>Bacillati</taxon>
        <taxon>Cyanobacteriota</taxon>
        <taxon>Cyanophyceae</taxon>
        <taxon>Oscillatoriophycideae</taxon>
        <taxon>Oscillatoriales</taxon>
        <taxon>Laspinemataceae</taxon>
        <taxon>Laspinema</taxon>
        <taxon>Laspinema olomoucense</taxon>
    </lineage>
</organism>
<evidence type="ECO:0000313" key="3">
    <source>
        <dbReference type="EMBL" id="MCT7976486.1"/>
    </source>
</evidence>
<accession>A0ABT2N202</accession>